<dbReference type="Proteomes" id="UP001252243">
    <property type="component" value="Unassembled WGS sequence"/>
</dbReference>
<dbReference type="RefSeq" id="WP_310051523.1">
    <property type="nucleotide sequence ID" value="NZ_JAVDVQ010000003.1"/>
</dbReference>
<dbReference type="InterPro" id="IPR009057">
    <property type="entry name" value="Homeodomain-like_sf"/>
</dbReference>
<keyword evidence="4" id="KW-0804">Transcription</keyword>
<evidence type="ECO:0000256" key="5">
    <source>
        <dbReference type="PROSITE-ProRule" id="PRU00335"/>
    </source>
</evidence>
<evidence type="ECO:0000256" key="2">
    <source>
        <dbReference type="ARBA" id="ARBA00023015"/>
    </source>
</evidence>
<dbReference type="InterPro" id="IPR050109">
    <property type="entry name" value="HTH-type_TetR-like_transc_reg"/>
</dbReference>
<evidence type="ECO:0000256" key="1">
    <source>
        <dbReference type="ARBA" id="ARBA00022491"/>
    </source>
</evidence>
<dbReference type="InterPro" id="IPR001647">
    <property type="entry name" value="HTH_TetR"/>
</dbReference>
<dbReference type="InterPro" id="IPR004111">
    <property type="entry name" value="Repressor_TetR_C"/>
</dbReference>
<dbReference type="EMBL" id="JAVDVQ010000003">
    <property type="protein sequence ID" value="MDR7081845.1"/>
    <property type="molecule type" value="Genomic_DNA"/>
</dbReference>
<dbReference type="PANTHER" id="PTHR30055">
    <property type="entry name" value="HTH-TYPE TRANSCRIPTIONAL REGULATOR RUTR"/>
    <property type="match status" value="1"/>
</dbReference>
<accession>A0ABU1U9H5</accession>
<protein>
    <submittedName>
        <fullName evidence="7">AcrR family transcriptional regulator</fullName>
    </submittedName>
</protein>
<dbReference type="PROSITE" id="PS50977">
    <property type="entry name" value="HTH_TETR_2"/>
    <property type="match status" value="1"/>
</dbReference>
<evidence type="ECO:0000259" key="6">
    <source>
        <dbReference type="PROSITE" id="PS50977"/>
    </source>
</evidence>
<evidence type="ECO:0000256" key="3">
    <source>
        <dbReference type="ARBA" id="ARBA00023125"/>
    </source>
</evidence>
<dbReference type="Gene3D" id="1.10.10.60">
    <property type="entry name" value="Homeodomain-like"/>
    <property type="match status" value="1"/>
</dbReference>
<dbReference type="PRINTS" id="PR00400">
    <property type="entry name" value="TETREPRESSOR"/>
</dbReference>
<sequence length="223" mass="24757">MSTMAMKDEDPRPALSRQRVVHAAIAHADSAGLDALTMRQVAGMLQVAPMALYRHISNRDDLIDAMIDVLFGEIALPLGGTDWKTAMRDRAMSLRDVLARHRWAIGLMESRRRPGPANLRHHDAVIGKLRSAGFDIAMVAHAYSLLDGYIYGFALTKMNIPFNTTDEMAAMAQDMFEPFPANEYPNLAEFVTDHVMKPGYDYGEEFEYGLDLILNGLEGALTA</sequence>
<evidence type="ECO:0000256" key="4">
    <source>
        <dbReference type="ARBA" id="ARBA00023163"/>
    </source>
</evidence>
<keyword evidence="2" id="KW-0805">Transcription regulation</keyword>
<dbReference type="Gene3D" id="1.10.357.10">
    <property type="entry name" value="Tetracycline Repressor, domain 2"/>
    <property type="match status" value="1"/>
</dbReference>
<feature type="domain" description="HTH tetR-type" evidence="6">
    <location>
        <begin position="14"/>
        <end position="74"/>
    </location>
</feature>
<feature type="DNA-binding region" description="H-T-H motif" evidence="5">
    <location>
        <begin position="37"/>
        <end position="56"/>
    </location>
</feature>
<dbReference type="InterPro" id="IPR036271">
    <property type="entry name" value="Tet_transcr_reg_TetR-rel_C_sf"/>
</dbReference>
<evidence type="ECO:0000313" key="8">
    <source>
        <dbReference type="Proteomes" id="UP001252243"/>
    </source>
</evidence>
<dbReference type="SUPFAM" id="SSF46689">
    <property type="entry name" value="Homeodomain-like"/>
    <property type="match status" value="1"/>
</dbReference>
<dbReference type="Pfam" id="PF02909">
    <property type="entry name" value="TetR_C_1"/>
    <property type="match status" value="1"/>
</dbReference>
<proteinExistence type="predicted"/>
<name>A0ABU1U9H5_9MICC</name>
<dbReference type="SUPFAM" id="SSF48498">
    <property type="entry name" value="Tetracyclin repressor-like, C-terminal domain"/>
    <property type="match status" value="1"/>
</dbReference>
<gene>
    <name evidence="7" type="ORF">J2X01_001126</name>
</gene>
<organism evidence="7 8">
    <name type="scientific">Arthrobacter ginsengisoli</name>
    <dbReference type="NCBI Taxonomy" id="1356565"/>
    <lineage>
        <taxon>Bacteria</taxon>
        <taxon>Bacillati</taxon>
        <taxon>Actinomycetota</taxon>
        <taxon>Actinomycetes</taxon>
        <taxon>Micrococcales</taxon>
        <taxon>Micrococcaceae</taxon>
        <taxon>Arthrobacter</taxon>
    </lineage>
</organism>
<keyword evidence="3 5" id="KW-0238">DNA-binding</keyword>
<dbReference type="PANTHER" id="PTHR30055:SF151">
    <property type="entry name" value="TRANSCRIPTIONAL REGULATORY PROTEIN"/>
    <property type="match status" value="1"/>
</dbReference>
<keyword evidence="8" id="KW-1185">Reference proteome</keyword>
<comment type="caution">
    <text evidence="7">The sequence shown here is derived from an EMBL/GenBank/DDBJ whole genome shotgun (WGS) entry which is preliminary data.</text>
</comment>
<evidence type="ECO:0000313" key="7">
    <source>
        <dbReference type="EMBL" id="MDR7081845.1"/>
    </source>
</evidence>
<keyword evidence="1" id="KW-0678">Repressor</keyword>
<dbReference type="InterPro" id="IPR003012">
    <property type="entry name" value="Tet_transcr_reg_TetR"/>
</dbReference>
<reference evidence="7 8" key="1">
    <citation type="submission" date="2023-07" db="EMBL/GenBank/DDBJ databases">
        <title>Sorghum-associated microbial communities from plants grown in Nebraska, USA.</title>
        <authorList>
            <person name="Schachtman D."/>
        </authorList>
    </citation>
    <scope>NUCLEOTIDE SEQUENCE [LARGE SCALE GENOMIC DNA]</scope>
    <source>
        <strain evidence="7 8">BE167</strain>
    </source>
</reference>